<evidence type="ECO:0000256" key="1">
    <source>
        <dbReference type="SAM" id="MobiDB-lite"/>
    </source>
</evidence>
<sequence length="191" mass="21178">MKATVGDPYRHREEWEGDAYDALNADADGGTNEEEEDELGENGDGEEGEEPRWEAEEDFTLEHVFNSPDDDDDDEEDEDDVNPRMKPIAIVYYHTNSTKIHITLNNTPFNRVKDKEIRLRSSKPGTCCPDPVNITANTPIASSDGSLAEDKFEEEDLTAGLVKSNWDGDALEEYLSHVGVGAGVKNPMCGL</sequence>
<feature type="compositionally biased region" description="Acidic residues" evidence="1">
    <location>
        <begin position="31"/>
        <end position="59"/>
    </location>
</feature>
<feature type="compositionally biased region" description="Acidic residues" evidence="1">
    <location>
        <begin position="68"/>
        <end position="80"/>
    </location>
</feature>
<keyword evidence="3" id="KW-1185">Reference proteome</keyword>
<dbReference type="EMBL" id="JBBXMP010000070">
    <property type="protein sequence ID" value="KAL0063942.1"/>
    <property type="molecule type" value="Genomic_DNA"/>
</dbReference>
<proteinExistence type="predicted"/>
<gene>
    <name evidence="2" type="ORF">AAF712_009132</name>
</gene>
<reference evidence="2 3" key="1">
    <citation type="submission" date="2024-05" db="EMBL/GenBank/DDBJ databases">
        <title>A draft genome resource for the thread blight pathogen Marasmius tenuissimus strain MS-2.</title>
        <authorList>
            <person name="Yulfo-Soto G.E."/>
            <person name="Baruah I.K."/>
            <person name="Amoako-Attah I."/>
            <person name="Bukari Y."/>
            <person name="Meinhardt L.W."/>
            <person name="Bailey B.A."/>
            <person name="Cohen S.P."/>
        </authorList>
    </citation>
    <scope>NUCLEOTIDE SEQUENCE [LARGE SCALE GENOMIC DNA]</scope>
    <source>
        <strain evidence="2 3">MS-2</strain>
    </source>
</reference>
<evidence type="ECO:0000313" key="3">
    <source>
        <dbReference type="Proteomes" id="UP001437256"/>
    </source>
</evidence>
<evidence type="ECO:0000313" key="2">
    <source>
        <dbReference type="EMBL" id="KAL0063942.1"/>
    </source>
</evidence>
<protein>
    <submittedName>
        <fullName evidence="2">Uncharacterized protein</fullName>
    </submittedName>
</protein>
<feature type="region of interest" description="Disordered" evidence="1">
    <location>
        <begin position="1"/>
        <end position="83"/>
    </location>
</feature>
<comment type="caution">
    <text evidence="2">The sequence shown here is derived from an EMBL/GenBank/DDBJ whole genome shotgun (WGS) entry which is preliminary data.</text>
</comment>
<name>A0ABR2ZUE0_9AGAR</name>
<dbReference type="Proteomes" id="UP001437256">
    <property type="component" value="Unassembled WGS sequence"/>
</dbReference>
<accession>A0ABR2ZUE0</accession>
<organism evidence="2 3">
    <name type="scientific">Marasmius tenuissimus</name>
    <dbReference type="NCBI Taxonomy" id="585030"/>
    <lineage>
        <taxon>Eukaryota</taxon>
        <taxon>Fungi</taxon>
        <taxon>Dikarya</taxon>
        <taxon>Basidiomycota</taxon>
        <taxon>Agaricomycotina</taxon>
        <taxon>Agaricomycetes</taxon>
        <taxon>Agaricomycetidae</taxon>
        <taxon>Agaricales</taxon>
        <taxon>Marasmiineae</taxon>
        <taxon>Marasmiaceae</taxon>
        <taxon>Marasmius</taxon>
    </lineage>
</organism>